<evidence type="ECO:0000259" key="2">
    <source>
        <dbReference type="PROSITE" id="PS51253"/>
    </source>
</evidence>
<dbReference type="RefSeq" id="XP_018043554.1">
    <property type="nucleotide sequence ID" value="XM_018173646.1"/>
</dbReference>
<organism evidence="3 4">
    <name type="scientific">Paraphaeosphaeria sporulosa</name>
    <dbReference type="NCBI Taxonomy" id="1460663"/>
    <lineage>
        <taxon>Eukaryota</taxon>
        <taxon>Fungi</taxon>
        <taxon>Dikarya</taxon>
        <taxon>Ascomycota</taxon>
        <taxon>Pezizomycotina</taxon>
        <taxon>Dothideomycetes</taxon>
        <taxon>Pleosporomycetidae</taxon>
        <taxon>Pleosporales</taxon>
        <taxon>Massarineae</taxon>
        <taxon>Didymosphaeriaceae</taxon>
        <taxon>Paraphaeosphaeria</taxon>
    </lineage>
</organism>
<dbReference type="InterPro" id="IPR009057">
    <property type="entry name" value="Homeodomain-like_sf"/>
</dbReference>
<dbReference type="EMBL" id="KV441548">
    <property type="protein sequence ID" value="OAG13189.1"/>
    <property type="molecule type" value="Genomic_DNA"/>
</dbReference>
<gene>
    <name evidence="3" type="ORF">CC84DRAFT_1067826</name>
</gene>
<proteinExistence type="predicted"/>
<accession>A0A177D2D6</accession>
<evidence type="ECO:0000256" key="1">
    <source>
        <dbReference type="ARBA" id="ARBA00023125"/>
    </source>
</evidence>
<dbReference type="GO" id="GO:0003677">
    <property type="term" value="F:DNA binding"/>
    <property type="evidence" value="ECO:0007669"/>
    <property type="project" value="UniProtKB-KW"/>
</dbReference>
<dbReference type="SMART" id="SM00674">
    <property type="entry name" value="CENPB"/>
    <property type="match status" value="1"/>
</dbReference>
<dbReference type="Pfam" id="PF03221">
    <property type="entry name" value="HTH_Tnp_Tc5"/>
    <property type="match status" value="1"/>
</dbReference>
<dbReference type="SUPFAM" id="SSF46689">
    <property type="entry name" value="Homeodomain-like"/>
    <property type="match status" value="1"/>
</dbReference>
<dbReference type="InterPro" id="IPR006600">
    <property type="entry name" value="HTH_CenpB_DNA-bd_dom"/>
</dbReference>
<feature type="non-terminal residue" evidence="3">
    <location>
        <position position="140"/>
    </location>
</feature>
<feature type="domain" description="HTH CENPB-type" evidence="2">
    <location>
        <begin position="49"/>
        <end position="114"/>
    </location>
</feature>
<dbReference type="OrthoDB" id="3942738at2759"/>
<dbReference type="PROSITE" id="PS51253">
    <property type="entry name" value="HTH_CENPB"/>
    <property type="match status" value="1"/>
</dbReference>
<evidence type="ECO:0000313" key="4">
    <source>
        <dbReference type="Proteomes" id="UP000077069"/>
    </source>
</evidence>
<keyword evidence="4" id="KW-1185">Reference proteome</keyword>
<name>A0A177D2D6_9PLEO</name>
<keyword evidence="1" id="KW-0238">DNA-binding</keyword>
<reference evidence="3 4" key="1">
    <citation type="submission" date="2016-05" db="EMBL/GenBank/DDBJ databases">
        <title>Comparative analysis of secretome profiles of manganese(II)-oxidizing ascomycete fungi.</title>
        <authorList>
            <consortium name="DOE Joint Genome Institute"/>
            <person name="Zeiner C.A."/>
            <person name="Purvine S.O."/>
            <person name="Zink E.M."/>
            <person name="Wu S."/>
            <person name="Pasa-Tolic L."/>
            <person name="Chaput D.L."/>
            <person name="Haridas S."/>
            <person name="Grigoriev I.V."/>
            <person name="Santelli C.M."/>
            <person name="Hansel C.M."/>
        </authorList>
    </citation>
    <scope>NUCLEOTIDE SEQUENCE [LARGE SCALE GENOMIC DNA]</scope>
    <source>
        <strain evidence="3 4">AP3s5-JAC2a</strain>
    </source>
</reference>
<evidence type="ECO:0000313" key="3">
    <source>
        <dbReference type="EMBL" id="OAG13189.1"/>
    </source>
</evidence>
<dbReference type="AlphaFoldDB" id="A0A177D2D6"/>
<dbReference type="InParanoid" id="A0A177D2D6"/>
<dbReference type="Proteomes" id="UP000077069">
    <property type="component" value="Unassembled WGS sequence"/>
</dbReference>
<dbReference type="GeneID" id="28757132"/>
<sequence length="140" mass="15975">MDPINEAIEEINSLGPGETFTYTAIAKKYGVVRSTLTRRHKGETASSATQHANTQKLTPQQELELVSYIEQLTARRLPPTREMVQNFASAIAKEPVSESWVTRFLTRHGISITPRWSTGMDRDRHHADSEDKYQLFFQLL</sequence>
<protein>
    <recommendedName>
        <fullName evidence="2">HTH CENPB-type domain-containing protein</fullName>
    </recommendedName>
</protein>